<dbReference type="EMBL" id="JASVEJ010000001">
    <property type="protein sequence ID" value="MDL5055911.1"/>
    <property type="molecule type" value="Genomic_DNA"/>
</dbReference>
<protein>
    <submittedName>
        <fullName evidence="1">Uncharacterized protein</fullName>
    </submittedName>
</protein>
<organism evidence="1 2">
    <name type="scientific">Geitlerinema calcuttense NRMC-F 0142</name>
    <dbReference type="NCBI Taxonomy" id="2922238"/>
    <lineage>
        <taxon>Bacteria</taxon>
        <taxon>Bacillati</taxon>
        <taxon>Cyanobacteriota</taxon>
        <taxon>Cyanophyceae</taxon>
        <taxon>Geitlerinematales</taxon>
        <taxon>Geitlerinemataceae</taxon>
        <taxon>Geitlerinema</taxon>
    </lineage>
</organism>
<accession>A0ABT7LV33</accession>
<dbReference type="RefSeq" id="WP_286004020.1">
    <property type="nucleotide sequence ID" value="NZ_JASVEJ010000001.1"/>
</dbReference>
<name>A0ABT7LV33_9CYAN</name>
<evidence type="ECO:0000313" key="1">
    <source>
        <dbReference type="EMBL" id="MDL5055911.1"/>
    </source>
</evidence>
<dbReference type="Proteomes" id="UP001230986">
    <property type="component" value="Unassembled WGS sequence"/>
</dbReference>
<keyword evidence="2" id="KW-1185">Reference proteome</keyword>
<comment type="caution">
    <text evidence="1">The sequence shown here is derived from an EMBL/GenBank/DDBJ whole genome shotgun (WGS) entry which is preliminary data.</text>
</comment>
<proteinExistence type="predicted"/>
<evidence type="ECO:0000313" key="2">
    <source>
        <dbReference type="Proteomes" id="UP001230986"/>
    </source>
</evidence>
<reference evidence="1 2" key="1">
    <citation type="submission" date="2023-06" db="EMBL/GenBank/DDBJ databases">
        <title>Whole genome sequence of Oscillatoria calcuttensis NRMC-F 0142.</title>
        <authorList>
            <person name="Shakena Fathima T."/>
            <person name="Muralitharan G."/>
            <person name="Thajuddin N."/>
        </authorList>
    </citation>
    <scope>NUCLEOTIDE SEQUENCE [LARGE SCALE GENOMIC DNA]</scope>
    <source>
        <strain evidence="1 2">NRMC-F 0142</strain>
    </source>
</reference>
<gene>
    <name evidence="1" type="ORF">QQ055_00210</name>
</gene>
<sequence>MPSSDNYWLALIQAIADGRIEAKEVMGMEPEQREAYMERVANEEREAIDAGLARHETPEN</sequence>